<dbReference type="PANTHER" id="PTHR40980:SF5">
    <property type="entry name" value="TONB-DEPENDENT RECEPTOR"/>
    <property type="match status" value="1"/>
</dbReference>
<dbReference type="InterPro" id="IPR037066">
    <property type="entry name" value="Plug_dom_sf"/>
</dbReference>
<dbReference type="Pfam" id="PF13620">
    <property type="entry name" value="CarboxypepD_reg"/>
    <property type="match status" value="1"/>
</dbReference>
<evidence type="ECO:0000259" key="7">
    <source>
        <dbReference type="Pfam" id="PF07715"/>
    </source>
</evidence>
<dbReference type="InterPro" id="IPR000531">
    <property type="entry name" value="Beta-barrel_TonB"/>
</dbReference>
<dbReference type="EMBL" id="JABBGC010000003">
    <property type="protein sequence ID" value="NML40248.1"/>
    <property type="molecule type" value="Genomic_DNA"/>
</dbReference>
<dbReference type="RefSeq" id="WP_169227358.1">
    <property type="nucleotide sequence ID" value="NZ_JABBGC010000003.1"/>
</dbReference>
<evidence type="ECO:0000313" key="9">
    <source>
        <dbReference type="Proteomes" id="UP000583266"/>
    </source>
</evidence>
<feature type="domain" description="TonB-dependent receptor-like beta-barrel" evidence="6">
    <location>
        <begin position="483"/>
        <end position="888"/>
    </location>
</feature>
<dbReference type="CDD" id="cd01347">
    <property type="entry name" value="ligand_gated_channel"/>
    <property type="match status" value="1"/>
</dbReference>
<evidence type="ECO:0000313" key="8">
    <source>
        <dbReference type="EMBL" id="NML40248.1"/>
    </source>
</evidence>
<evidence type="ECO:0000256" key="2">
    <source>
        <dbReference type="ARBA" id="ARBA00023136"/>
    </source>
</evidence>
<keyword evidence="9" id="KW-1185">Reference proteome</keyword>
<name>A0A848GX67_9BACT</name>
<organism evidence="8 9">
    <name type="scientific">Chitinophaga fulva</name>
    <dbReference type="NCBI Taxonomy" id="2728842"/>
    <lineage>
        <taxon>Bacteria</taxon>
        <taxon>Pseudomonadati</taxon>
        <taxon>Bacteroidota</taxon>
        <taxon>Chitinophagia</taxon>
        <taxon>Chitinophagales</taxon>
        <taxon>Chitinophagaceae</taxon>
        <taxon>Chitinophaga</taxon>
    </lineage>
</organism>
<dbReference type="InterPro" id="IPR036942">
    <property type="entry name" value="Beta-barrel_TonB_sf"/>
</dbReference>
<evidence type="ECO:0000259" key="6">
    <source>
        <dbReference type="Pfam" id="PF00593"/>
    </source>
</evidence>
<dbReference type="Gene3D" id="2.170.130.10">
    <property type="entry name" value="TonB-dependent receptor, plug domain"/>
    <property type="match status" value="1"/>
</dbReference>
<evidence type="ECO:0000256" key="3">
    <source>
        <dbReference type="ARBA" id="ARBA00023237"/>
    </source>
</evidence>
<keyword evidence="2 4" id="KW-0472">Membrane</keyword>
<evidence type="ECO:0000256" key="1">
    <source>
        <dbReference type="ARBA" id="ARBA00004442"/>
    </source>
</evidence>
<dbReference type="SUPFAM" id="SSF49464">
    <property type="entry name" value="Carboxypeptidase regulatory domain-like"/>
    <property type="match status" value="1"/>
</dbReference>
<evidence type="ECO:0000256" key="5">
    <source>
        <dbReference type="SAM" id="SignalP"/>
    </source>
</evidence>
<accession>A0A848GX67</accession>
<dbReference type="InterPro" id="IPR008969">
    <property type="entry name" value="CarboxyPept-like_regulatory"/>
</dbReference>
<reference evidence="8 9" key="1">
    <citation type="submission" date="2020-04" db="EMBL/GenBank/DDBJ databases">
        <title>Chitinophaga sp. G-6-1-13 sp. nov., isolated from soil.</title>
        <authorList>
            <person name="Dahal R.H."/>
            <person name="Chaudhary D.K."/>
        </authorList>
    </citation>
    <scope>NUCLEOTIDE SEQUENCE [LARGE SCALE GENOMIC DNA]</scope>
    <source>
        <strain evidence="8 9">G-6-1-13</strain>
    </source>
</reference>
<keyword evidence="8" id="KW-0675">Receptor</keyword>
<proteinExistence type="inferred from homology"/>
<gene>
    <name evidence="8" type="ORF">HHL17_23815</name>
</gene>
<dbReference type="PANTHER" id="PTHR40980">
    <property type="entry name" value="PLUG DOMAIN-CONTAINING PROTEIN"/>
    <property type="match status" value="1"/>
</dbReference>
<feature type="signal peptide" evidence="5">
    <location>
        <begin position="1"/>
        <end position="23"/>
    </location>
</feature>
<evidence type="ECO:0000256" key="4">
    <source>
        <dbReference type="RuleBase" id="RU003357"/>
    </source>
</evidence>
<dbReference type="Proteomes" id="UP000583266">
    <property type="component" value="Unassembled WGS sequence"/>
</dbReference>
<dbReference type="Pfam" id="PF00593">
    <property type="entry name" value="TonB_dep_Rec_b-barrel"/>
    <property type="match status" value="1"/>
</dbReference>
<sequence length="941" mass="104824">MPTSPHKLLSLLGGICFSLPALAGTIKGKVSDAKTHEPVVGAIVEAENGNAKYKTLVNLDGGFVFRDLPEGSYGIRIKYIGYKTSEEFKVVLKNVKATETIGNIELKDDVRELNSVNVTGGNIHSDSYVRGMEKNADMVQNILSEKAIQLLPDVTVANALQRVSGVTIQRDNSGEGRYAIIRGMAQRYNNTLVNGVKIPSPDDKYRFVPMDLFPSDMLERLEVIKALTPGMEGDAIGGTMNLVMKSAPDHFLFNANVAGGYSTLFSNRPFSAFDHGGMGKSSPAEIRGNNYTATAADFSLDQFHYSDKSAPVNSTAGLTIGDRFFNKKLGVIVAGSYQNFFRGSNTQTIIPSANTNIVPVPTALLITDVLDRRYSTQTNRIALHNKIDYVFNDRNRISLYNFYVHQNEYQTRYTNDTTFGTNSSAVQKSVDVEFRSRWQVQDIYNATLHGEHQLSRNVKFDWSGVYSIAKSKVPDMSTYDFNSNVHFDGHGNASGADSSTYGMSVGHTWQRNSDRDWAGYANIAYKPSIFGQEVALQGGGLYRYKTRDNYYNDYSLKPFYGTTQVFHTIDTLSLAFNPTQNGSGSVSALTANNYTAHEKITAGYVQAKFMLLPLLQVLGGVRVENTQQDYTTVMPAEFSGRSGTIHYTDVLPSVHLKYLLRTNQNIRLSYFKSISRPGFGEIDPYSVPGEQFTEIGNPHLKHVRADNIDLRYELFPGGADQLLLGGFYKQLQNPIEYFVINRGGPSNLNIQAQNTDKATNFGFEAVYTRYIGKFGISANYTYTHSEVTTPKTTKYYDKVLTQTQTGTTTQTRPLQGQANHVGNASLLYKNPKIGLDMQVAFSYTGDRIMQVSAWYGLDIWQKPYTQLDFSLEKSLSKHFYFYTKVNNLTNSAARLYIKVDPTVLDNFITQGLPNQKAGSNVVNMQKEIVYLSFLGGFKYKL</sequence>
<protein>
    <submittedName>
        <fullName evidence="8">TonB-dependent receptor</fullName>
    </submittedName>
</protein>
<comment type="subcellular location">
    <subcellularLocation>
        <location evidence="1 4">Cell outer membrane</location>
    </subcellularLocation>
</comment>
<keyword evidence="5" id="KW-0732">Signal</keyword>
<feature type="domain" description="TonB-dependent receptor plug" evidence="7">
    <location>
        <begin position="141"/>
        <end position="239"/>
    </location>
</feature>
<dbReference type="Gene3D" id="2.60.40.1120">
    <property type="entry name" value="Carboxypeptidase-like, regulatory domain"/>
    <property type="match status" value="1"/>
</dbReference>
<comment type="caution">
    <text evidence="8">The sequence shown here is derived from an EMBL/GenBank/DDBJ whole genome shotgun (WGS) entry which is preliminary data.</text>
</comment>
<comment type="similarity">
    <text evidence="4">Belongs to the TonB-dependent receptor family.</text>
</comment>
<dbReference type="InterPro" id="IPR012910">
    <property type="entry name" value="Plug_dom"/>
</dbReference>
<dbReference type="Gene3D" id="2.40.170.20">
    <property type="entry name" value="TonB-dependent receptor, beta-barrel domain"/>
    <property type="match status" value="1"/>
</dbReference>
<dbReference type="SUPFAM" id="SSF56935">
    <property type="entry name" value="Porins"/>
    <property type="match status" value="1"/>
</dbReference>
<feature type="chain" id="PRO_5032390952" evidence="5">
    <location>
        <begin position="24"/>
        <end position="941"/>
    </location>
</feature>
<dbReference type="AlphaFoldDB" id="A0A848GX67"/>
<dbReference type="Pfam" id="PF07715">
    <property type="entry name" value="Plug"/>
    <property type="match status" value="1"/>
</dbReference>
<keyword evidence="3" id="KW-0998">Cell outer membrane</keyword>
<dbReference type="GO" id="GO:0009279">
    <property type="term" value="C:cell outer membrane"/>
    <property type="evidence" value="ECO:0007669"/>
    <property type="project" value="UniProtKB-SubCell"/>
</dbReference>
<keyword evidence="4" id="KW-0798">TonB box</keyword>